<evidence type="ECO:0000313" key="3">
    <source>
        <dbReference type="Proteomes" id="UP000298390"/>
    </source>
</evidence>
<evidence type="ECO:0000313" key="2">
    <source>
        <dbReference type="EMBL" id="TFY58677.1"/>
    </source>
</evidence>
<dbReference type="Proteomes" id="UP000298390">
    <property type="component" value="Unassembled WGS sequence"/>
</dbReference>
<organism evidence="2 3">
    <name type="scientific">Rhodofomes roseus</name>
    <dbReference type="NCBI Taxonomy" id="34475"/>
    <lineage>
        <taxon>Eukaryota</taxon>
        <taxon>Fungi</taxon>
        <taxon>Dikarya</taxon>
        <taxon>Basidiomycota</taxon>
        <taxon>Agaricomycotina</taxon>
        <taxon>Agaricomycetes</taxon>
        <taxon>Polyporales</taxon>
        <taxon>Rhodofomes</taxon>
    </lineage>
</organism>
<keyword evidence="1" id="KW-0732">Signal</keyword>
<evidence type="ECO:0008006" key="4">
    <source>
        <dbReference type="Google" id="ProtNLM"/>
    </source>
</evidence>
<dbReference type="EMBL" id="SEKV01000345">
    <property type="protein sequence ID" value="TFY58677.1"/>
    <property type="molecule type" value="Genomic_DNA"/>
</dbReference>
<accession>A0A4Y9YAT0</accession>
<dbReference type="AlphaFoldDB" id="A0A4Y9YAT0"/>
<protein>
    <recommendedName>
        <fullName evidence="4">F-box domain-containing protein</fullName>
    </recommendedName>
</protein>
<proteinExistence type="predicted"/>
<feature type="chain" id="PRO_5021226828" description="F-box domain-containing protein" evidence="1">
    <location>
        <begin position="16"/>
        <end position="534"/>
    </location>
</feature>
<gene>
    <name evidence="2" type="ORF">EVJ58_g6262</name>
</gene>
<dbReference type="STRING" id="34475.A0A4Y9YAT0"/>
<sequence>MFVVLMFSLIDVAVAGYARGSLISLRMGRHEETSNAYSGPTQPMLDSTHTSRAKSRTVINDLPPDVFLIIFRMLSGRPPRSTPIRWSDWIGWERMQPHTWPEYHLLNPEYPFPDYLASVCRLWRAVLSSVSKFWKRLIIWIGKDATSLSKIGDSLVWSQNRPIDIYIMRTFDPRVEDPTERAQVMAVMEVLKPHMKRWRTLCIKVLCSSSLPLPRVDLIGQADVLRELTLDFVIDDSVASDGAASPLVGAFHTPALDKLFMSGLHFRELFVKPFPQSPLPPALSELTVAEYDSTRHPPFSLFDLLSCLVTGHRRLGSMVLANLDLDHSYSGPSILSSHVSWYADVGFFDMSGDVIAEYHRLLRSPWAESAYYVRCTMETPSILGSCYYLKIDGVADPLALARLLIGVHGRTSSRHACLRQCDGLSPAVLLLLAVTILPGDNWILPDLRGLTIEGCTGFQSPDLRLFLEHRRRAHAVTGFAEDGDLEYVMSSVKYLHVQDCCELAPADKEWLDENLDEVHWDDWSGGTGASVWIC</sequence>
<reference evidence="2 3" key="1">
    <citation type="submission" date="2019-01" db="EMBL/GenBank/DDBJ databases">
        <title>Genome sequencing of the rare red list fungi Fomitopsis rosea.</title>
        <authorList>
            <person name="Buettner E."/>
            <person name="Kellner H."/>
        </authorList>
    </citation>
    <scope>NUCLEOTIDE SEQUENCE [LARGE SCALE GENOMIC DNA]</scope>
    <source>
        <strain evidence="2 3">DSM 105464</strain>
    </source>
</reference>
<name>A0A4Y9YAT0_9APHY</name>
<evidence type="ECO:0000256" key="1">
    <source>
        <dbReference type="SAM" id="SignalP"/>
    </source>
</evidence>
<feature type="signal peptide" evidence="1">
    <location>
        <begin position="1"/>
        <end position="15"/>
    </location>
</feature>
<comment type="caution">
    <text evidence="2">The sequence shown here is derived from an EMBL/GenBank/DDBJ whole genome shotgun (WGS) entry which is preliminary data.</text>
</comment>